<dbReference type="Gene3D" id="1.20.1340.10">
    <property type="entry name" value="dopa decarboxylase, N-terminal domain"/>
    <property type="match status" value="1"/>
</dbReference>
<proteinExistence type="predicted"/>
<dbReference type="PRINTS" id="PR00800">
    <property type="entry name" value="YHDCRBOXLASE"/>
</dbReference>
<accession>A0A8C1UYY9</accession>
<sequence>MQPQEYMMRGKEMVDFIQQYLTRIRERRVVPDVQPGYMRPLLPSSAPYEPEDWSSIMKDVENIILPGVVHWQSPHMHAYFPALTSWPSLLGDMLADAINCLGFTWKLFSTPSTRTAGEDSYP</sequence>
<protein>
    <recommendedName>
        <fullName evidence="6">Histidine decarboxylase</fullName>
        <ecNumber evidence="3">4.1.1.22</ecNumber>
    </recommendedName>
</protein>
<dbReference type="SUPFAM" id="SSF53383">
    <property type="entry name" value="PLP-dependent transferases"/>
    <property type="match status" value="1"/>
</dbReference>
<dbReference type="GO" id="GO:0030170">
    <property type="term" value="F:pyridoxal phosphate binding"/>
    <property type="evidence" value="ECO:0007669"/>
    <property type="project" value="InterPro"/>
</dbReference>
<evidence type="ECO:0000256" key="6">
    <source>
        <dbReference type="ARBA" id="ARBA00039946"/>
    </source>
</evidence>
<keyword evidence="4" id="KW-0456">Lyase</keyword>
<dbReference type="GO" id="GO:0001694">
    <property type="term" value="P:histamine biosynthetic process"/>
    <property type="evidence" value="ECO:0007669"/>
    <property type="project" value="TreeGrafter"/>
</dbReference>
<evidence type="ECO:0000256" key="5">
    <source>
        <dbReference type="ARBA" id="ARBA00022898"/>
    </source>
</evidence>
<organism evidence="7 8">
    <name type="scientific">Cyprinus carpio</name>
    <name type="common">Common carp</name>
    <dbReference type="NCBI Taxonomy" id="7962"/>
    <lineage>
        <taxon>Eukaryota</taxon>
        <taxon>Metazoa</taxon>
        <taxon>Chordata</taxon>
        <taxon>Craniata</taxon>
        <taxon>Vertebrata</taxon>
        <taxon>Euteleostomi</taxon>
        <taxon>Actinopterygii</taxon>
        <taxon>Neopterygii</taxon>
        <taxon>Teleostei</taxon>
        <taxon>Ostariophysi</taxon>
        <taxon>Cypriniformes</taxon>
        <taxon>Cyprinidae</taxon>
        <taxon>Cyprininae</taxon>
        <taxon>Cyprinus</taxon>
    </lineage>
</organism>
<dbReference type="GO" id="GO:0004398">
    <property type="term" value="F:histidine decarboxylase activity"/>
    <property type="evidence" value="ECO:0007669"/>
    <property type="project" value="UniProtKB-EC"/>
</dbReference>
<comment type="subunit">
    <text evidence="2">Homodimer.</text>
</comment>
<comment type="cofactor">
    <cofactor evidence="1">
        <name>pyridoxal 5'-phosphate</name>
        <dbReference type="ChEBI" id="CHEBI:597326"/>
    </cofactor>
</comment>
<evidence type="ECO:0000256" key="4">
    <source>
        <dbReference type="ARBA" id="ARBA00022793"/>
    </source>
</evidence>
<name>A0A8C1UYY9_CYPCA</name>
<dbReference type="InterPro" id="IPR010977">
    <property type="entry name" value="Aromatic_deC"/>
</dbReference>
<dbReference type="InterPro" id="IPR002129">
    <property type="entry name" value="PyrdxlP-dep_de-COase"/>
</dbReference>
<dbReference type="GO" id="GO:0005737">
    <property type="term" value="C:cytoplasm"/>
    <property type="evidence" value="ECO:0007669"/>
    <property type="project" value="TreeGrafter"/>
</dbReference>
<dbReference type="AlphaFoldDB" id="A0A8C1UYY9"/>
<evidence type="ECO:0000256" key="3">
    <source>
        <dbReference type="ARBA" id="ARBA00012320"/>
    </source>
</evidence>
<dbReference type="PANTHER" id="PTHR11999">
    <property type="entry name" value="GROUP II PYRIDOXAL-5-PHOSPHATE DECARBOXYLASE"/>
    <property type="match status" value="1"/>
</dbReference>
<reference evidence="7" key="1">
    <citation type="submission" date="2025-08" db="UniProtKB">
        <authorList>
            <consortium name="Ensembl"/>
        </authorList>
    </citation>
    <scope>IDENTIFICATION</scope>
</reference>
<dbReference type="Ensembl" id="ENSCCRT00015045524.1">
    <property type="protein sequence ID" value="ENSCCRP00015044029.1"/>
    <property type="gene ID" value="ENSCCRG00015018277.1"/>
</dbReference>
<keyword evidence="4" id="KW-0210">Decarboxylase</keyword>
<dbReference type="Pfam" id="PF00282">
    <property type="entry name" value="Pyridoxal_deC"/>
    <property type="match status" value="1"/>
</dbReference>
<dbReference type="PANTHER" id="PTHR11999:SF68">
    <property type="entry name" value="HISTIDINE DECARBOXYLASE"/>
    <property type="match status" value="1"/>
</dbReference>
<dbReference type="GO" id="GO:0042423">
    <property type="term" value="P:catecholamine biosynthetic process"/>
    <property type="evidence" value="ECO:0007669"/>
    <property type="project" value="UniProtKB-KW"/>
</dbReference>
<dbReference type="InterPro" id="IPR015424">
    <property type="entry name" value="PyrdxlP-dep_Trfase"/>
</dbReference>
<dbReference type="FunFam" id="1.20.1340.10:FF:000001">
    <property type="entry name" value="Histidine decarboxylase"/>
    <property type="match status" value="1"/>
</dbReference>
<dbReference type="GO" id="GO:0006548">
    <property type="term" value="P:L-histidine catabolic process"/>
    <property type="evidence" value="ECO:0007669"/>
    <property type="project" value="TreeGrafter"/>
</dbReference>
<evidence type="ECO:0000313" key="8">
    <source>
        <dbReference type="Proteomes" id="UP000694700"/>
    </source>
</evidence>
<keyword evidence="5" id="KW-0663">Pyridoxal phosphate</keyword>
<evidence type="ECO:0000256" key="2">
    <source>
        <dbReference type="ARBA" id="ARBA00011738"/>
    </source>
</evidence>
<dbReference type="EC" id="4.1.1.22" evidence="3"/>
<evidence type="ECO:0000256" key="1">
    <source>
        <dbReference type="ARBA" id="ARBA00001933"/>
    </source>
</evidence>
<evidence type="ECO:0000313" key="7">
    <source>
        <dbReference type="Ensembl" id="ENSCCRP00015044029.1"/>
    </source>
</evidence>
<dbReference type="Proteomes" id="UP000694700">
    <property type="component" value="Unplaced"/>
</dbReference>